<dbReference type="AlphaFoldDB" id="A0A0F9BJM1"/>
<accession>A0A0F9BJM1</accession>
<reference evidence="1" key="1">
    <citation type="journal article" date="2015" name="Nature">
        <title>Complex archaea that bridge the gap between prokaryotes and eukaryotes.</title>
        <authorList>
            <person name="Spang A."/>
            <person name="Saw J.H."/>
            <person name="Jorgensen S.L."/>
            <person name="Zaremba-Niedzwiedzka K."/>
            <person name="Martijn J."/>
            <person name="Lind A.E."/>
            <person name="van Eijk R."/>
            <person name="Schleper C."/>
            <person name="Guy L."/>
            <person name="Ettema T.J."/>
        </authorList>
    </citation>
    <scope>NUCLEOTIDE SEQUENCE</scope>
</reference>
<organism evidence="1">
    <name type="scientific">marine sediment metagenome</name>
    <dbReference type="NCBI Taxonomy" id="412755"/>
    <lineage>
        <taxon>unclassified sequences</taxon>
        <taxon>metagenomes</taxon>
        <taxon>ecological metagenomes</taxon>
    </lineage>
</organism>
<name>A0A0F9BJM1_9ZZZZ</name>
<gene>
    <name evidence="1" type="ORF">LCGC14_2520100</name>
</gene>
<sequence>MAKKKKETSGGDFLSLALGIVIMI</sequence>
<evidence type="ECO:0000313" key="1">
    <source>
        <dbReference type="EMBL" id="KKL14007.1"/>
    </source>
</evidence>
<proteinExistence type="predicted"/>
<protein>
    <submittedName>
        <fullName evidence="1">Uncharacterized protein</fullName>
    </submittedName>
</protein>
<dbReference type="EMBL" id="LAZR01040631">
    <property type="protein sequence ID" value="KKL14007.1"/>
    <property type="molecule type" value="Genomic_DNA"/>
</dbReference>
<feature type="non-terminal residue" evidence="1">
    <location>
        <position position="24"/>
    </location>
</feature>
<comment type="caution">
    <text evidence="1">The sequence shown here is derived from an EMBL/GenBank/DDBJ whole genome shotgun (WGS) entry which is preliminary data.</text>
</comment>